<organism evidence="2 3">
    <name type="scientific">Streptomyces caeruleatus</name>
    <dbReference type="NCBI Taxonomy" id="661399"/>
    <lineage>
        <taxon>Bacteria</taxon>
        <taxon>Bacillati</taxon>
        <taxon>Actinomycetota</taxon>
        <taxon>Actinomycetes</taxon>
        <taxon>Kitasatosporales</taxon>
        <taxon>Streptomycetaceae</taxon>
        <taxon>Streptomyces</taxon>
    </lineage>
</organism>
<dbReference type="EMBL" id="LMWY01000010">
    <property type="protein sequence ID" value="KUO04711.1"/>
    <property type="molecule type" value="Genomic_DNA"/>
</dbReference>
<proteinExistence type="predicted"/>
<gene>
    <name evidence="2" type="ORF">AQJ67_09340</name>
</gene>
<keyword evidence="3" id="KW-1185">Reference proteome</keyword>
<evidence type="ECO:0000313" key="2">
    <source>
        <dbReference type="EMBL" id="KUO04711.1"/>
    </source>
</evidence>
<dbReference type="AlphaFoldDB" id="A0A101U678"/>
<comment type="caution">
    <text evidence="2">The sequence shown here is derived from an EMBL/GenBank/DDBJ whole genome shotgun (WGS) entry which is preliminary data.</text>
</comment>
<reference evidence="2 3" key="1">
    <citation type="submission" date="2015-10" db="EMBL/GenBank/DDBJ databases">
        <title>Draft genome sequence of Streptomyces caeruleatus NRRL B-24802, type strain for the species Streptomyces caeruleatus.</title>
        <authorList>
            <person name="Ruckert C."/>
            <person name="Winkler A."/>
            <person name="Kalinowski J."/>
            <person name="Kampfer P."/>
            <person name="Glaeser S."/>
        </authorList>
    </citation>
    <scope>NUCLEOTIDE SEQUENCE [LARGE SCALE GENOMIC DNA]</scope>
    <source>
        <strain evidence="2 3">NRRL B-24802</strain>
    </source>
</reference>
<feature type="region of interest" description="Disordered" evidence="1">
    <location>
        <begin position="22"/>
        <end position="48"/>
    </location>
</feature>
<dbReference type="Proteomes" id="UP000053429">
    <property type="component" value="Unassembled WGS sequence"/>
</dbReference>
<accession>A0A101U678</accession>
<dbReference type="RefSeq" id="WP_062717623.1">
    <property type="nucleotide sequence ID" value="NZ_KQ948926.1"/>
</dbReference>
<protein>
    <submittedName>
        <fullName evidence="2">Uncharacterized protein</fullName>
    </submittedName>
</protein>
<feature type="compositionally biased region" description="Low complexity" evidence="1">
    <location>
        <begin position="23"/>
        <end position="43"/>
    </location>
</feature>
<evidence type="ECO:0000256" key="1">
    <source>
        <dbReference type="SAM" id="MobiDB-lite"/>
    </source>
</evidence>
<sequence>MTGPPAPRLGRAEGLPVCQTDDQVPQRQAAQRQAPQHQAVQRQAQDELDQHDHAVVRALLTFARGLPAGGWAADG</sequence>
<name>A0A101U678_9ACTN</name>
<evidence type="ECO:0000313" key="3">
    <source>
        <dbReference type="Proteomes" id="UP000053429"/>
    </source>
</evidence>